<reference evidence="1" key="1">
    <citation type="submission" date="2023-06" db="EMBL/GenBank/DDBJ databases">
        <title>Phylogenetic Diversity of Rhizobium strains.</title>
        <authorList>
            <person name="Moura F.T."/>
            <person name="Helene L.C.F."/>
            <person name="Hungria M."/>
        </authorList>
    </citation>
    <scope>NUCLEOTIDE SEQUENCE</scope>
    <source>
        <strain evidence="1">CCGE526</strain>
    </source>
</reference>
<keyword evidence="2" id="KW-1185">Reference proteome</keyword>
<gene>
    <name evidence="1" type="ORF">PY649_26585</name>
</gene>
<evidence type="ECO:0000313" key="1">
    <source>
        <dbReference type="EMBL" id="MDL2402467.1"/>
    </source>
</evidence>
<protein>
    <submittedName>
        <fullName evidence="1">DUF934 domain-containing protein</fullName>
    </submittedName>
</protein>
<dbReference type="Pfam" id="PF06073">
    <property type="entry name" value="DUF934"/>
    <property type="match status" value="1"/>
</dbReference>
<dbReference type="EMBL" id="JARFYM010000030">
    <property type="protein sequence ID" value="MDL2402467.1"/>
    <property type="molecule type" value="Genomic_DNA"/>
</dbReference>
<accession>A0ABT7K2Q3</accession>
<comment type="caution">
    <text evidence="1">The sequence shown here is derived from an EMBL/GenBank/DDBJ whole genome shotgun (WGS) entry which is preliminary data.</text>
</comment>
<dbReference type="InterPro" id="IPR008318">
    <property type="entry name" value="UCP030820"/>
</dbReference>
<name>A0ABT7K2Q3_9HYPH</name>
<proteinExistence type="predicted"/>
<organism evidence="1 2">
    <name type="scientific">Rhizobium mayense</name>
    <dbReference type="NCBI Taxonomy" id="1312184"/>
    <lineage>
        <taxon>Bacteria</taxon>
        <taxon>Pseudomonadati</taxon>
        <taxon>Pseudomonadota</taxon>
        <taxon>Alphaproteobacteria</taxon>
        <taxon>Hyphomicrobiales</taxon>
        <taxon>Rhizobiaceae</taxon>
        <taxon>Rhizobium/Agrobacterium group</taxon>
        <taxon>Rhizobium</taxon>
    </lineage>
</organism>
<evidence type="ECO:0000313" key="2">
    <source>
        <dbReference type="Proteomes" id="UP001172645"/>
    </source>
</evidence>
<sequence>MALVNQLGNEIPDRWIYPEAGEKGSFKPYGIGSFDLLQELGAISGEARPTGVLLAPETSADLVAPFLDKLDLVIIPFPKFRDGRGFTSARSLRQRHGFMGDIRAIGHILPDQLALLAQCGFTSIVTPAEHPATQWRQPSADGAGSARPQPLLQRLVKRGN</sequence>
<dbReference type="RefSeq" id="WP_285871859.1">
    <property type="nucleotide sequence ID" value="NZ_JARFYM010000030.1"/>
</dbReference>
<dbReference type="Proteomes" id="UP001172645">
    <property type="component" value="Unassembled WGS sequence"/>
</dbReference>